<dbReference type="EMBL" id="JAHYIQ010000038">
    <property type="protein sequence ID" value="KAK1119081.1"/>
    <property type="molecule type" value="Genomic_DNA"/>
</dbReference>
<dbReference type="AlphaFoldDB" id="A0AA40FHG5"/>
<name>A0AA40FHG5_9HYME</name>
<dbReference type="Proteomes" id="UP001177670">
    <property type="component" value="Unassembled WGS sequence"/>
</dbReference>
<comment type="caution">
    <text evidence="1">The sequence shown here is derived from an EMBL/GenBank/DDBJ whole genome shotgun (WGS) entry which is preliminary data.</text>
</comment>
<reference evidence="1" key="1">
    <citation type="submission" date="2021-10" db="EMBL/GenBank/DDBJ databases">
        <title>Melipona bicolor Genome sequencing and assembly.</title>
        <authorList>
            <person name="Araujo N.S."/>
            <person name="Arias M.C."/>
        </authorList>
    </citation>
    <scope>NUCLEOTIDE SEQUENCE</scope>
    <source>
        <strain evidence="1">USP_2M_L1-L4_2017</strain>
        <tissue evidence="1">Whole body</tissue>
    </source>
</reference>
<feature type="non-terminal residue" evidence="1">
    <location>
        <position position="1"/>
    </location>
</feature>
<evidence type="ECO:0000313" key="2">
    <source>
        <dbReference type="Proteomes" id="UP001177670"/>
    </source>
</evidence>
<gene>
    <name evidence="1" type="ORF">K0M31_013587</name>
</gene>
<evidence type="ECO:0000313" key="1">
    <source>
        <dbReference type="EMBL" id="KAK1119081.1"/>
    </source>
</evidence>
<protein>
    <submittedName>
        <fullName evidence="1">Uncharacterized protein</fullName>
    </submittedName>
</protein>
<accession>A0AA40FHG5</accession>
<keyword evidence="2" id="KW-1185">Reference proteome</keyword>
<proteinExistence type="predicted"/>
<sequence length="70" mass="8693">YFKTRYSLLQSTKYFCYWRRKIITNNVRFEEMRCIDNQTRYWRQKNRQAGYPLEGMRDGGREAHIKMAAF</sequence>
<organism evidence="1 2">
    <name type="scientific">Melipona bicolor</name>
    <dbReference type="NCBI Taxonomy" id="60889"/>
    <lineage>
        <taxon>Eukaryota</taxon>
        <taxon>Metazoa</taxon>
        <taxon>Ecdysozoa</taxon>
        <taxon>Arthropoda</taxon>
        <taxon>Hexapoda</taxon>
        <taxon>Insecta</taxon>
        <taxon>Pterygota</taxon>
        <taxon>Neoptera</taxon>
        <taxon>Endopterygota</taxon>
        <taxon>Hymenoptera</taxon>
        <taxon>Apocrita</taxon>
        <taxon>Aculeata</taxon>
        <taxon>Apoidea</taxon>
        <taxon>Anthophila</taxon>
        <taxon>Apidae</taxon>
        <taxon>Melipona</taxon>
    </lineage>
</organism>